<organism evidence="7 8">
    <name type="scientific">Musa troglodytarum</name>
    <name type="common">fe'i banana</name>
    <dbReference type="NCBI Taxonomy" id="320322"/>
    <lineage>
        <taxon>Eukaryota</taxon>
        <taxon>Viridiplantae</taxon>
        <taxon>Streptophyta</taxon>
        <taxon>Embryophyta</taxon>
        <taxon>Tracheophyta</taxon>
        <taxon>Spermatophyta</taxon>
        <taxon>Magnoliopsida</taxon>
        <taxon>Liliopsida</taxon>
        <taxon>Zingiberales</taxon>
        <taxon>Musaceae</taxon>
        <taxon>Musa</taxon>
    </lineage>
</organism>
<evidence type="ECO:0000256" key="3">
    <source>
        <dbReference type="ARBA" id="ARBA00022692"/>
    </source>
</evidence>
<evidence type="ECO:0000313" key="7">
    <source>
        <dbReference type="EMBL" id="URE09728.1"/>
    </source>
</evidence>
<evidence type="ECO:0000256" key="6">
    <source>
        <dbReference type="SAM" id="Phobius"/>
    </source>
</evidence>
<feature type="transmembrane region" description="Helical" evidence="6">
    <location>
        <begin position="353"/>
        <end position="376"/>
    </location>
</feature>
<feature type="transmembrane region" description="Helical" evidence="6">
    <location>
        <begin position="454"/>
        <end position="478"/>
    </location>
</feature>
<dbReference type="PANTHER" id="PTHR14255:SF3">
    <property type="entry name" value="SULFITE EXPORTER TAUE_SAFE FAMILY PROTEIN 5-RELATED"/>
    <property type="match status" value="1"/>
</dbReference>
<feature type="transmembrane region" description="Helical" evidence="6">
    <location>
        <begin position="310"/>
        <end position="332"/>
    </location>
</feature>
<evidence type="ECO:0000256" key="5">
    <source>
        <dbReference type="ARBA" id="ARBA00023136"/>
    </source>
</evidence>
<evidence type="ECO:0000313" key="8">
    <source>
        <dbReference type="Proteomes" id="UP001055439"/>
    </source>
</evidence>
<dbReference type="GO" id="GO:0016020">
    <property type="term" value="C:membrane"/>
    <property type="evidence" value="ECO:0007669"/>
    <property type="project" value="UniProtKB-SubCell"/>
</dbReference>
<dbReference type="PANTHER" id="PTHR14255">
    <property type="entry name" value="CEREBLON"/>
    <property type="match status" value="1"/>
</dbReference>
<reference evidence="7" key="1">
    <citation type="submission" date="2022-05" db="EMBL/GenBank/DDBJ databases">
        <title>The Musa troglodytarum L. genome provides insights into the mechanism of non-climacteric behaviour and enrichment of carotenoids.</title>
        <authorList>
            <person name="Wang J."/>
        </authorList>
    </citation>
    <scope>NUCLEOTIDE SEQUENCE</scope>
    <source>
        <tissue evidence="7">Leaf</tissue>
    </source>
</reference>
<feature type="transmembrane region" description="Helical" evidence="6">
    <location>
        <begin position="277"/>
        <end position="294"/>
    </location>
</feature>
<keyword evidence="4 6" id="KW-1133">Transmembrane helix</keyword>
<feature type="transmembrane region" description="Helical" evidence="6">
    <location>
        <begin position="192"/>
        <end position="219"/>
    </location>
</feature>
<dbReference type="Proteomes" id="UP001055439">
    <property type="component" value="Chromosome 6"/>
</dbReference>
<dbReference type="GO" id="GO:0031464">
    <property type="term" value="C:Cul4A-RING E3 ubiquitin ligase complex"/>
    <property type="evidence" value="ECO:0007669"/>
    <property type="project" value="TreeGrafter"/>
</dbReference>
<evidence type="ECO:0000256" key="1">
    <source>
        <dbReference type="ARBA" id="ARBA00004141"/>
    </source>
</evidence>
<dbReference type="EMBL" id="CP097508">
    <property type="protein sequence ID" value="URE09728.1"/>
    <property type="molecule type" value="Genomic_DNA"/>
</dbReference>
<keyword evidence="3 6" id="KW-0812">Transmembrane</keyword>
<keyword evidence="5 6" id="KW-0472">Membrane</keyword>
<keyword evidence="8" id="KW-1185">Reference proteome</keyword>
<proteinExistence type="inferred from homology"/>
<feature type="transmembrane region" description="Helical" evidence="6">
    <location>
        <begin position="106"/>
        <end position="139"/>
    </location>
</feature>
<sequence length="498" mass="53556">MSIISSDILTNDLKAGKRRYSSRDDACMTRKATPRSRVIANGRVMKTCSPFLLRWVLPLPMAIILVTFAGGTDSMSQHHGVEQRASWRQHQKDSTGGEATTLGYRAVVSGLLCFIAASVSSAGGVGGGSLFLPILNLVAGLDLKAATTYSAFMVTGGSIANVLCNLFFTSVGTEATNPLINYEIALLSQPGMLLGVSLGVICNIMFPEWLITVLFAVFLACSTFRTCKAGARCWHAETEEAETADGRRRERSVNGAEEALLGGAQRGLRIRFPWKDVAVLVMIWVCFFLLHVLAGDKHGKGAINLKPCGVAYWFITFSQVPLAVAFTVYVLCEKRNSHHQQVDAQVNAQTRIQALPMFAFPVAALLTGVLSGLFGIGGGLLLNPVLLQIGIPPQTAAATSTFMVMFSASMTTVKYMILGMIQVDRASVYAVLCFAASAIGSMVMNRIVLKSGRASPIVFTVTAVMAVSTTTMICYGAIDVWREYTGGKYMGFKSSCKK</sequence>
<dbReference type="GO" id="GO:0016567">
    <property type="term" value="P:protein ubiquitination"/>
    <property type="evidence" value="ECO:0007669"/>
    <property type="project" value="TreeGrafter"/>
</dbReference>
<comment type="subcellular location">
    <subcellularLocation>
        <location evidence="1">Membrane</location>
        <topology evidence="1">Multi-pass membrane protein</topology>
    </subcellularLocation>
</comment>
<feature type="transmembrane region" description="Helical" evidence="6">
    <location>
        <begin position="396"/>
        <end position="417"/>
    </location>
</feature>
<accession>A0A9E7K7Q6</accession>
<evidence type="ECO:0000256" key="4">
    <source>
        <dbReference type="ARBA" id="ARBA00022989"/>
    </source>
</evidence>
<feature type="transmembrane region" description="Helical" evidence="6">
    <location>
        <begin position="51"/>
        <end position="70"/>
    </location>
</feature>
<feature type="transmembrane region" description="Helical" evidence="6">
    <location>
        <begin position="151"/>
        <end position="172"/>
    </location>
</feature>
<comment type="similarity">
    <text evidence="2">Belongs to the 4-toluene sulfonate uptake permease (TSUP) (TC 2.A.102) family.</text>
</comment>
<evidence type="ECO:0000256" key="2">
    <source>
        <dbReference type="ARBA" id="ARBA00009142"/>
    </source>
</evidence>
<dbReference type="InterPro" id="IPR002781">
    <property type="entry name" value="TM_pro_TauE-like"/>
</dbReference>
<gene>
    <name evidence="7" type="ORF">MUK42_03872</name>
</gene>
<dbReference type="AlphaFoldDB" id="A0A9E7K7Q6"/>
<name>A0A9E7K7Q6_9LILI</name>
<protein>
    <submittedName>
        <fullName evidence="7">Sulfite exporter TauE/SafE</fullName>
    </submittedName>
</protein>
<feature type="transmembrane region" description="Helical" evidence="6">
    <location>
        <begin position="429"/>
        <end position="448"/>
    </location>
</feature>
<dbReference type="OrthoDB" id="434519at2759"/>
<dbReference type="Pfam" id="PF01925">
    <property type="entry name" value="TauE"/>
    <property type="match status" value="2"/>
</dbReference>